<dbReference type="eggNOG" id="COG5549">
    <property type="taxonomic scope" value="Bacteria"/>
</dbReference>
<sequence>MGFPKSDEYVTKNDGRGQGFEGGLIYWHPTTGARIVRTPIAEYWARSEWENGVYGYPIEDTQQPGCGQYAQRFQGGILVTGIEGYQLPYNSVDGREIAYSAAFTDQRSIDAWRGAVAEWNTMSAINVKQSGAVGYDLTVNEVNLPDETYSGQYQNFGALPDQIKLNRAYTDRYSDTQRRVVLIHELGHALGLDHSCDSQIMGPSDGTRQVSTLQGLDKAVYRYKWGW</sequence>
<evidence type="ECO:0000256" key="3">
    <source>
        <dbReference type="ARBA" id="ARBA00022801"/>
    </source>
</evidence>
<dbReference type="KEGG" id="nbr:O3I_020365"/>
<evidence type="ECO:0000259" key="5">
    <source>
        <dbReference type="Pfam" id="PF00413"/>
    </source>
</evidence>
<organism evidence="6 7">
    <name type="scientific">Nocardia brasiliensis (strain ATCC 700358 / HUJEG-1)</name>
    <dbReference type="NCBI Taxonomy" id="1133849"/>
    <lineage>
        <taxon>Bacteria</taxon>
        <taxon>Bacillati</taxon>
        <taxon>Actinomycetota</taxon>
        <taxon>Actinomycetes</taxon>
        <taxon>Mycobacteriales</taxon>
        <taxon>Nocardiaceae</taxon>
        <taxon>Nocardia</taxon>
    </lineage>
</organism>
<evidence type="ECO:0000256" key="2">
    <source>
        <dbReference type="ARBA" id="ARBA00022723"/>
    </source>
</evidence>
<dbReference type="GO" id="GO:0004222">
    <property type="term" value="F:metalloendopeptidase activity"/>
    <property type="evidence" value="ECO:0007669"/>
    <property type="project" value="InterPro"/>
</dbReference>
<dbReference type="STRING" id="1133849.O3I_020365"/>
<evidence type="ECO:0000256" key="1">
    <source>
        <dbReference type="ARBA" id="ARBA00022670"/>
    </source>
</evidence>
<dbReference type="HOGENOM" id="CLU_1218726_0_0_11"/>
<evidence type="ECO:0000313" key="6">
    <source>
        <dbReference type="EMBL" id="AFU02032.1"/>
    </source>
</evidence>
<evidence type="ECO:0000256" key="4">
    <source>
        <dbReference type="ARBA" id="ARBA00022833"/>
    </source>
</evidence>
<dbReference type="InterPro" id="IPR024079">
    <property type="entry name" value="MetalloPept_cat_dom_sf"/>
</dbReference>
<dbReference type="GO" id="GO:0006508">
    <property type="term" value="P:proteolysis"/>
    <property type="evidence" value="ECO:0007669"/>
    <property type="project" value="UniProtKB-KW"/>
</dbReference>
<keyword evidence="7" id="KW-1185">Reference proteome</keyword>
<reference evidence="6 7" key="1">
    <citation type="journal article" date="2012" name="J. Bacteriol.">
        <title>Complete genome sequence of Nocardia brasiliensis HUJEG-1.</title>
        <authorList>
            <person name="Vera-Cabrera L."/>
            <person name="Ortiz-Lopez R."/>
            <person name="Elizondo-Gonzalez R."/>
            <person name="Perez-Maya A.A."/>
            <person name="Ocampo-Candiani J."/>
        </authorList>
    </citation>
    <scope>NUCLEOTIDE SEQUENCE [LARGE SCALE GENOMIC DNA]</scope>
    <source>
        <strain evidence="7">ATCC 700358</strain>
    </source>
</reference>
<dbReference type="EMBL" id="CP003876">
    <property type="protein sequence ID" value="AFU02032.1"/>
    <property type="molecule type" value="Genomic_DNA"/>
</dbReference>
<keyword evidence="1" id="KW-0645">Protease</keyword>
<keyword evidence="4" id="KW-0862">Zinc</keyword>
<feature type="domain" description="Peptidase M10 metallopeptidase" evidence="5">
    <location>
        <begin position="173"/>
        <end position="204"/>
    </location>
</feature>
<keyword evidence="2" id="KW-0479">Metal-binding</keyword>
<gene>
    <name evidence="6" type="ORF">O3I_020365</name>
</gene>
<dbReference type="eggNOG" id="COG5479">
    <property type="taxonomic scope" value="Bacteria"/>
</dbReference>
<dbReference type="GO" id="GO:0008270">
    <property type="term" value="F:zinc ion binding"/>
    <property type="evidence" value="ECO:0007669"/>
    <property type="project" value="InterPro"/>
</dbReference>
<evidence type="ECO:0000313" key="7">
    <source>
        <dbReference type="Proteomes" id="UP000006304"/>
    </source>
</evidence>
<dbReference type="InterPro" id="IPR001818">
    <property type="entry name" value="Pept_M10_metallopeptidase"/>
</dbReference>
<dbReference type="Gene3D" id="3.40.390.10">
    <property type="entry name" value="Collagenase (Catalytic Domain)"/>
    <property type="match status" value="1"/>
</dbReference>
<dbReference type="InterPro" id="IPR013207">
    <property type="entry name" value="LGFP"/>
</dbReference>
<protein>
    <recommendedName>
        <fullName evidence="5">Peptidase M10 metallopeptidase domain-containing protein</fullName>
    </recommendedName>
</protein>
<dbReference type="Pfam" id="PF00413">
    <property type="entry name" value="Peptidase_M10"/>
    <property type="match status" value="1"/>
</dbReference>
<accession>K0EX23</accession>
<dbReference type="GO" id="GO:0031012">
    <property type="term" value="C:extracellular matrix"/>
    <property type="evidence" value="ECO:0007669"/>
    <property type="project" value="InterPro"/>
</dbReference>
<dbReference type="SUPFAM" id="SSF55486">
    <property type="entry name" value="Metalloproteases ('zincins'), catalytic domain"/>
    <property type="match status" value="1"/>
</dbReference>
<proteinExistence type="predicted"/>
<dbReference type="Pfam" id="PF08310">
    <property type="entry name" value="LGFP"/>
    <property type="match status" value="1"/>
</dbReference>
<dbReference type="Proteomes" id="UP000006304">
    <property type="component" value="Chromosome"/>
</dbReference>
<name>K0EX23_NOCB7</name>
<dbReference type="AlphaFoldDB" id="K0EX23"/>
<keyword evidence="3" id="KW-0378">Hydrolase</keyword>